<accession>A0A2P8D3P9</accession>
<feature type="domain" description="CP-type G" evidence="12">
    <location>
        <begin position="119"/>
        <end position="276"/>
    </location>
</feature>
<dbReference type="HAMAP" id="MF_01820">
    <property type="entry name" value="GTPase_RsgA"/>
    <property type="match status" value="1"/>
</dbReference>
<keyword evidence="2 10" id="KW-0690">Ribosome biogenesis</keyword>
<dbReference type="PROSITE" id="PS50936">
    <property type="entry name" value="ENGC_GTPASE"/>
    <property type="match status" value="1"/>
</dbReference>
<evidence type="ECO:0000256" key="6">
    <source>
        <dbReference type="ARBA" id="ARBA00022801"/>
    </source>
</evidence>
<evidence type="ECO:0000259" key="12">
    <source>
        <dbReference type="PROSITE" id="PS51721"/>
    </source>
</evidence>
<keyword evidence="6 10" id="KW-0378">Hydrolase</keyword>
<dbReference type="CDD" id="cd01854">
    <property type="entry name" value="YjeQ_EngC"/>
    <property type="match status" value="1"/>
</dbReference>
<dbReference type="InterPro" id="IPR004881">
    <property type="entry name" value="Ribosome_biogen_GTPase_RsgA"/>
</dbReference>
<dbReference type="PROSITE" id="PS51721">
    <property type="entry name" value="G_CP"/>
    <property type="match status" value="1"/>
</dbReference>
<dbReference type="GO" id="GO:0046872">
    <property type="term" value="F:metal ion binding"/>
    <property type="evidence" value="ECO:0007669"/>
    <property type="project" value="UniProtKB-KW"/>
</dbReference>
<evidence type="ECO:0000256" key="8">
    <source>
        <dbReference type="ARBA" id="ARBA00022884"/>
    </source>
</evidence>
<dbReference type="Gene3D" id="3.40.50.300">
    <property type="entry name" value="P-loop containing nucleotide triphosphate hydrolases"/>
    <property type="match status" value="1"/>
</dbReference>
<comment type="subcellular location">
    <subcellularLocation>
        <location evidence="10">Cytoplasm</location>
    </subcellularLocation>
</comment>
<sequence>MTAAEHSAPSDRTDFTDLAALGWDPAAAPTADPGSTPLRPARVASVGKGAAAVLAPEPLTVSYGPALRRAAAADPLALPCSGDWVLLRPAEDTAGRAAWTLEEVLPRRTALVRSGVATDSHGQILAANIDTVFVCEPAAPKYNLARVERFLILVWESGAVPVVVLTKCDLTAEPAADLLERVAPAAVGAEVHAVSAAAGTGLDGLAAHLRPGTTLAMLGSSGAGKSTLVNALAGARIMDTGEVRDDGRGRHTTTRRELVPLPQGAVMLDTPGVRRIGLGGSGDGVERAFADLLEFAELCRFRDCVHESEPGCAVLAAVESGDLPERRLHSWRKLQREAEWNAARTDHRVRQERARKWKTIHKEMRRSGRNRP</sequence>
<comment type="cofactor">
    <cofactor evidence="10">
        <name>Zn(2+)</name>
        <dbReference type="ChEBI" id="CHEBI:29105"/>
    </cofactor>
    <text evidence="10">Binds 1 zinc ion per subunit.</text>
</comment>
<feature type="domain" description="EngC GTPase" evidence="11">
    <location>
        <begin position="127"/>
        <end position="274"/>
    </location>
</feature>
<keyword evidence="7 10" id="KW-0862">Zinc</keyword>
<dbReference type="PANTHER" id="PTHR32120">
    <property type="entry name" value="SMALL RIBOSOMAL SUBUNIT BIOGENESIS GTPASE RSGA"/>
    <property type="match status" value="1"/>
</dbReference>
<comment type="subunit">
    <text evidence="10">Monomer. Associates with 30S ribosomal subunit, binds 16S rRNA.</text>
</comment>
<dbReference type="Pfam" id="PF03193">
    <property type="entry name" value="RsgA_GTPase"/>
    <property type="match status" value="1"/>
</dbReference>
<dbReference type="GO" id="GO:0005525">
    <property type="term" value="F:GTP binding"/>
    <property type="evidence" value="ECO:0007669"/>
    <property type="project" value="UniProtKB-UniRule"/>
</dbReference>
<proteinExistence type="inferred from homology"/>
<dbReference type="GO" id="GO:0003924">
    <property type="term" value="F:GTPase activity"/>
    <property type="evidence" value="ECO:0007669"/>
    <property type="project" value="UniProtKB-UniRule"/>
</dbReference>
<evidence type="ECO:0000256" key="3">
    <source>
        <dbReference type="ARBA" id="ARBA00022723"/>
    </source>
</evidence>
<dbReference type="GO" id="GO:0019843">
    <property type="term" value="F:rRNA binding"/>
    <property type="evidence" value="ECO:0007669"/>
    <property type="project" value="UniProtKB-KW"/>
</dbReference>
<keyword evidence="14" id="KW-1185">Reference proteome</keyword>
<reference evidence="13 14" key="1">
    <citation type="submission" date="2018-03" db="EMBL/GenBank/DDBJ databases">
        <title>Genomic Encyclopedia of Archaeal and Bacterial Type Strains, Phase II (KMG-II): from individual species to whole genera.</title>
        <authorList>
            <person name="Goeker M."/>
        </authorList>
    </citation>
    <scope>NUCLEOTIDE SEQUENCE [LARGE SCALE GENOMIC DNA]</scope>
    <source>
        <strain evidence="13 14">DSM 45312</strain>
    </source>
</reference>
<dbReference type="RefSeq" id="WP_106585505.1">
    <property type="nucleotide sequence ID" value="NZ_PYGA01000019.1"/>
</dbReference>
<dbReference type="EC" id="3.6.1.-" evidence="10"/>
<dbReference type="SUPFAM" id="SSF52540">
    <property type="entry name" value="P-loop containing nucleoside triphosphate hydrolases"/>
    <property type="match status" value="1"/>
</dbReference>
<keyword evidence="9 10" id="KW-0342">GTP-binding</keyword>
<evidence type="ECO:0000256" key="10">
    <source>
        <dbReference type="HAMAP-Rule" id="MF_01820"/>
    </source>
</evidence>
<dbReference type="EMBL" id="PYGA01000019">
    <property type="protein sequence ID" value="PSK91842.1"/>
    <property type="molecule type" value="Genomic_DNA"/>
</dbReference>
<gene>
    <name evidence="10" type="primary">rsgA</name>
    <name evidence="13" type="ORF">CLV63_119123</name>
</gene>
<evidence type="ECO:0000313" key="14">
    <source>
        <dbReference type="Proteomes" id="UP000240542"/>
    </source>
</evidence>
<comment type="caution">
    <text evidence="13">The sequence shown here is derived from an EMBL/GenBank/DDBJ whole genome shotgun (WGS) entry which is preliminary data.</text>
</comment>
<keyword evidence="1 10" id="KW-0963">Cytoplasm</keyword>
<comment type="function">
    <text evidence="10">One of several proteins that assist in the late maturation steps of the functional core of the 30S ribosomal subunit. Helps release RbfA from mature subunits. May play a role in the assembly of ribosomal proteins into the subunit. Circularly permuted GTPase that catalyzes slow GTP hydrolysis, GTPase activity is stimulated by the 30S ribosomal subunit.</text>
</comment>
<protein>
    <recommendedName>
        <fullName evidence="10">Small ribosomal subunit biogenesis GTPase RsgA</fullName>
        <ecNumber evidence="10">3.6.1.-</ecNumber>
    </recommendedName>
</protein>
<dbReference type="InterPro" id="IPR030378">
    <property type="entry name" value="G_CP_dom"/>
</dbReference>
<keyword evidence="3 10" id="KW-0479">Metal-binding</keyword>
<dbReference type="Proteomes" id="UP000240542">
    <property type="component" value="Unassembled WGS sequence"/>
</dbReference>
<evidence type="ECO:0000256" key="2">
    <source>
        <dbReference type="ARBA" id="ARBA00022517"/>
    </source>
</evidence>
<comment type="similarity">
    <text evidence="10">Belongs to the TRAFAC class YlqF/YawG GTPase family. RsgA subfamily.</text>
</comment>
<dbReference type="OrthoDB" id="9809485at2"/>
<dbReference type="NCBIfam" id="TIGR00157">
    <property type="entry name" value="ribosome small subunit-dependent GTPase A"/>
    <property type="match status" value="1"/>
</dbReference>
<keyword evidence="5 10" id="KW-0547">Nucleotide-binding</keyword>
<dbReference type="AlphaFoldDB" id="A0A2P8D3P9"/>
<feature type="binding site" evidence="10">
    <location>
        <position position="299"/>
    </location>
    <ligand>
        <name>Zn(2+)</name>
        <dbReference type="ChEBI" id="CHEBI:29105"/>
    </ligand>
</feature>
<evidence type="ECO:0000256" key="7">
    <source>
        <dbReference type="ARBA" id="ARBA00022833"/>
    </source>
</evidence>
<feature type="binding site" evidence="10">
    <location>
        <position position="312"/>
    </location>
    <ligand>
        <name>Zn(2+)</name>
        <dbReference type="ChEBI" id="CHEBI:29105"/>
    </ligand>
</feature>
<dbReference type="Gene3D" id="1.10.40.50">
    <property type="entry name" value="Probable gtpase engc, domain 3"/>
    <property type="match status" value="1"/>
</dbReference>
<feature type="binding site" evidence="10">
    <location>
        <position position="306"/>
    </location>
    <ligand>
        <name>Zn(2+)</name>
        <dbReference type="ChEBI" id="CHEBI:29105"/>
    </ligand>
</feature>
<dbReference type="GO" id="GO:0042274">
    <property type="term" value="P:ribosomal small subunit biogenesis"/>
    <property type="evidence" value="ECO:0007669"/>
    <property type="project" value="UniProtKB-UniRule"/>
</dbReference>
<evidence type="ECO:0000313" key="13">
    <source>
        <dbReference type="EMBL" id="PSK91842.1"/>
    </source>
</evidence>
<dbReference type="PANTHER" id="PTHR32120:SF10">
    <property type="entry name" value="SMALL RIBOSOMAL SUBUNIT BIOGENESIS GTPASE RSGA"/>
    <property type="match status" value="1"/>
</dbReference>
<keyword evidence="4 10" id="KW-0699">rRNA-binding</keyword>
<keyword evidence="8 10" id="KW-0694">RNA-binding</keyword>
<name>A0A2P8D3P9_9ACTN</name>
<dbReference type="GO" id="GO:0005737">
    <property type="term" value="C:cytoplasm"/>
    <property type="evidence" value="ECO:0007669"/>
    <property type="project" value="UniProtKB-SubCell"/>
</dbReference>
<feature type="binding site" evidence="10">
    <location>
        <begin position="219"/>
        <end position="227"/>
    </location>
    <ligand>
        <name>GTP</name>
        <dbReference type="ChEBI" id="CHEBI:37565"/>
    </ligand>
</feature>
<evidence type="ECO:0000256" key="1">
    <source>
        <dbReference type="ARBA" id="ARBA00022490"/>
    </source>
</evidence>
<feature type="binding site" evidence="10">
    <location>
        <begin position="166"/>
        <end position="169"/>
    </location>
    <ligand>
        <name>GTP</name>
        <dbReference type="ChEBI" id="CHEBI:37565"/>
    </ligand>
</feature>
<evidence type="ECO:0000259" key="11">
    <source>
        <dbReference type="PROSITE" id="PS50936"/>
    </source>
</evidence>
<evidence type="ECO:0000256" key="5">
    <source>
        <dbReference type="ARBA" id="ARBA00022741"/>
    </source>
</evidence>
<evidence type="ECO:0000256" key="4">
    <source>
        <dbReference type="ARBA" id="ARBA00022730"/>
    </source>
</evidence>
<organism evidence="13 14">
    <name type="scientific">Murinocardiopsis flavida</name>
    <dbReference type="NCBI Taxonomy" id="645275"/>
    <lineage>
        <taxon>Bacteria</taxon>
        <taxon>Bacillati</taxon>
        <taxon>Actinomycetota</taxon>
        <taxon>Actinomycetes</taxon>
        <taxon>Streptosporangiales</taxon>
        <taxon>Nocardiopsidaceae</taxon>
        <taxon>Murinocardiopsis</taxon>
    </lineage>
</organism>
<dbReference type="InterPro" id="IPR010914">
    <property type="entry name" value="RsgA_GTPase_dom"/>
</dbReference>
<evidence type="ECO:0000256" key="9">
    <source>
        <dbReference type="ARBA" id="ARBA00023134"/>
    </source>
</evidence>
<dbReference type="InterPro" id="IPR027417">
    <property type="entry name" value="P-loop_NTPase"/>
</dbReference>
<feature type="binding site" evidence="10">
    <location>
        <position position="304"/>
    </location>
    <ligand>
        <name>Zn(2+)</name>
        <dbReference type="ChEBI" id="CHEBI:29105"/>
    </ligand>
</feature>